<reference evidence="11" key="1">
    <citation type="submission" date="2015-09" db="EMBL/GenBank/DDBJ databases">
        <title>De novo assembly of Pectinophora gossypiella (Pink Bollworm) gut transcriptome.</title>
        <authorList>
            <person name="Tassone E.E."/>
        </authorList>
    </citation>
    <scope>NUCLEOTIDE SEQUENCE</scope>
</reference>
<dbReference type="AlphaFoldDB" id="A0A1E1WG09"/>
<organism evidence="11">
    <name type="scientific">Pectinophora gossypiella</name>
    <name type="common">Cotton pink bollworm</name>
    <name type="synonym">Depressaria gossypiella</name>
    <dbReference type="NCBI Taxonomy" id="13191"/>
    <lineage>
        <taxon>Eukaryota</taxon>
        <taxon>Metazoa</taxon>
        <taxon>Ecdysozoa</taxon>
        <taxon>Arthropoda</taxon>
        <taxon>Hexapoda</taxon>
        <taxon>Insecta</taxon>
        <taxon>Pterygota</taxon>
        <taxon>Neoptera</taxon>
        <taxon>Endopterygota</taxon>
        <taxon>Lepidoptera</taxon>
        <taxon>Glossata</taxon>
        <taxon>Ditrysia</taxon>
        <taxon>Gelechioidea</taxon>
        <taxon>Gelechiidae</taxon>
        <taxon>Apatetrinae</taxon>
        <taxon>Pectinophora</taxon>
    </lineage>
</organism>
<dbReference type="PANTHER" id="PTHR24256">
    <property type="entry name" value="TRYPTASE-RELATED"/>
    <property type="match status" value="1"/>
</dbReference>
<dbReference type="OrthoDB" id="5565075at2759"/>
<evidence type="ECO:0000259" key="10">
    <source>
        <dbReference type="PROSITE" id="PS50240"/>
    </source>
</evidence>
<evidence type="ECO:0000256" key="3">
    <source>
        <dbReference type="ARBA" id="ARBA00023157"/>
    </source>
</evidence>
<dbReference type="CDD" id="cd00190">
    <property type="entry name" value="Tryp_SPc"/>
    <property type="match status" value="1"/>
</dbReference>
<dbReference type="InterPro" id="IPR018114">
    <property type="entry name" value="TRYPSIN_HIS"/>
</dbReference>
<dbReference type="GO" id="GO:0006508">
    <property type="term" value="P:proteolysis"/>
    <property type="evidence" value="ECO:0007669"/>
    <property type="project" value="UniProtKB-KW"/>
</dbReference>
<accession>A0A1E1WG09</accession>
<name>A0A1E1WG09_PECGO</name>
<keyword evidence="8" id="KW-0378">Hydrolase</keyword>
<dbReference type="PROSITE" id="PS00134">
    <property type="entry name" value="TRYPSIN_HIS"/>
    <property type="match status" value="1"/>
</dbReference>
<dbReference type="InterPro" id="IPR043504">
    <property type="entry name" value="Peptidase_S1_PA_chymotrypsin"/>
</dbReference>
<dbReference type="Pfam" id="PF00089">
    <property type="entry name" value="Trypsin"/>
    <property type="match status" value="1"/>
</dbReference>
<keyword evidence="7" id="KW-1205">Fibrinolytic toxin</keyword>
<feature type="domain" description="Peptidase S1" evidence="10">
    <location>
        <begin position="36"/>
        <end position="284"/>
    </location>
</feature>
<keyword evidence="8" id="KW-0720">Serine protease</keyword>
<dbReference type="FunFam" id="2.40.10.10:FF:000068">
    <property type="entry name" value="transmembrane protease serine 2"/>
    <property type="match status" value="1"/>
</dbReference>
<dbReference type="PROSITE" id="PS00135">
    <property type="entry name" value="TRYPSIN_SER"/>
    <property type="match status" value="1"/>
</dbReference>
<feature type="chain" id="PRO_5009115341" description="Peptidase S1 domain-containing protein" evidence="9">
    <location>
        <begin position="20"/>
        <end position="291"/>
    </location>
</feature>
<proteinExistence type="inferred from homology"/>
<dbReference type="GO" id="GO:0004252">
    <property type="term" value="F:serine-type endopeptidase activity"/>
    <property type="evidence" value="ECO:0007669"/>
    <property type="project" value="InterPro"/>
</dbReference>
<dbReference type="Gene3D" id="2.40.10.10">
    <property type="entry name" value="Trypsin-like serine proteases"/>
    <property type="match status" value="1"/>
</dbReference>
<feature type="signal peptide" evidence="9">
    <location>
        <begin position="1"/>
        <end position="19"/>
    </location>
</feature>
<dbReference type="GO" id="GO:0090729">
    <property type="term" value="F:toxin activity"/>
    <property type="evidence" value="ECO:0007669"/>
    <property type="project" value="UniProtKB-KW"/>
</dbReference>
<comment type="similarity">
    <text evidence="5">Belongs to the peptidase S1 family. CLIP subfamily.</text>
</comment>
<dbReference type="SMART" id="SM00020">
    <property type="entry name" value="Tryp_SPc"/>
    <property type="match status" value="1"/>
</dbReference>
<keyword evidence="4" id="KW-1199">Hemostasis impairing toxin</keyword>
<evidence type="ECO:0000256" key="8">
    <source>
        <dbReference type="RuleBase" id="RU363034"/>
    </source>
</evidence>
<evidence type="ECO:0000256" key="7">
    <source>
        <dbReference type="ARBA" id="ARBA00084094"/>
    </source>
</evidence>
<dbReference type="PRINTS" id="PR00722">
    <property type="entry name" value="CHYMOTRYPSIN"/>
</dbReference>
<keyword evidence="3" id="KW-1015">Disulfide bond</keyword>
<comment type="subcellular location">
    <subcellularLocation>
        <location evidence="1">Secreted</location>
        <location evidence="1">Extracellular space</location>
    </subcellularLocation>
</comment>
<dbReference type="InterPro" id="IPR001254">
    <property type="entry name" value="Trypsin_dom"/>
</dbReference>
<dbReference type="InterPro" id="IPR001314">
    <property type="entry name" value="Peptidase_S1A"/>
</dbReference>
<dbReference type="InterPro" id="IPR033116">
    <property type="entry name" value="TRYPSIN_SER"/>
</dbReference>
<evidence type="ECO:0000256" key="5">
    <source>
        <dbReference type="ARBA" id="ARBA00024195"/>
    </source>
</evidence>
<keyword evidence="2" id="KW-0800">Toxin</keyword>
<evidence type="ECO:0000256" key="4">
    <source>
        <dbReference type="ARBA" id="ARBA00023240"/>
    </source>
</evidence>
<dbReference type="GO" id="GO:0005576">
    <property type="term" value="C:extracellular region"/>
    <property type="evidence" value="ECO:0007669"/>
    <property type="project" value="UniProtKB-SubCell"/>
</dbReference>
<evidence type="ECO:0000256" key="9">
    <source>
        <dbReference type="SAM" id="SignalP"/>
    </source>
</evidence>
<gene>
    <name evidence="11" type="ORF">g.13222</name>
</gene>
<dbReference type="SUPFAM" id="SSF50494">
    <property type="entry name" value="Trypsin-like serine proteases"/>
    <property type="match status" value="1"/>
</dbReference>
<protein>
    <recommendedName>
        <fullName evidence="10">Peptidase S1 domain-containing protein</fullName>
    </recommendedName>
</protein>
<evidence type="ECO:0000256" key="2">
    <source>
        <dbReference type="ARBA" id="ARBA00022656"/>
    </source>
</evidence>
<dbReference type="InterPro" id="IPR051487">
    <property type="entry name" value="Ser/Thr_Proteases_Immune/Dev"/>
</dbReference>
<keyword evidence="9" id="KW-0732">Signal</keyword>
<evidence type="ECO:0000256" key="6">
    <source>
        <dbReference type="ARBA" id="ARBA00055534"/>
    </source>
</evidence>
<sequence>MALIFYTILLFIPVSFINGLPYSKPYDVKEFTSARIVGGKPAPDGFAPHMVALVVGDLFRILVCGGSIVSKSHVLTAAHCIEAVMIWDHGDIHATPELLPSLRGIVGTNEYTANLYKNQVMFSNYTIHPEYQPYTIKNDVGLLITTKNIRFNDKIGVIPLKRKWVDGGEKSYVAGWGTDENFVTPVHLQYLHITTLTDDECIAGVHQATELLGPAPHIDPAVEICALLTQGHGMCFGDSGSALVSERTGQQIGIVSWGFPCALGFPDMFVRISGVWDFIQPHITPASIEKS</sequence>
<dbReference type="InterPro" id="IPR009003">
    <property type="entry name" value="Peptidase_S1_PA"/>
</dbReference>
<evidence type="ECO:0000313" key="11">
    <source>
        <dbReference type="EMBL" id="JAT85801.1"/>
    </source>
</evidence>
<dbReference type="EMBL" id="GDQN01005253">
    <property type="protein sequence ID" value="JAT85801.1"/>
    <property type="molecule type" value="Transcribed_RNA"/>
</dbReference>
<dbReference type="PROSITE" id="PS50240">
    <property type="entry name" value="TRYPSIN_DOM"/>
    <property type="match status" value="1"/>
</dbReference>
<keyword evidence="8" id="KW-0645">Protease</keyword>
<evidence type="ECO:0000256" key="1">
    <source>
        <dbReference type="ARBA" id="ARBA00004239"/>
    </source>
</evidence>
<comment type="function">
    <text evidence="6">Fibrinolytic activity; shows preferential cleavage of Arg-Gly bonds in all three fibrinogen chains. Contact with the caterpillars causes severe bleeding, due the anticoagulant effect of the protein.</text>
</comment>